<evidence type="ECO:0000313" key="2">
    <source>
        <dbReference type="Proteomes" id="UP001234178"/>
    </source>
</evidence>
<protein>
    <submittedName>
        <fullName evidence="1">Uncharacterized protein</fullName>
    </submittedName>
</protein>
<dbReference type="PANTHER" id="PTHR33104">
    <property type="entry name" value="SI:DKEY-29D5.2"/>
    <property type="match status" value="1"/>
</dbReference>
<dbReference type="Pfam" id="PF18758">
    <property type="entry name" value="KDZ"/>
    <property type="match status" value="1"/>
</dbReference>
<dbReference type="InterPro" id="IPR040521">
    <property type="entry name" value="KDZ"/>
</dbReference>
<proteinExistence type="predicted"/>
<dbReference type="EMBL" id="JAOYFB010000037">
    <property type="protein sequence ID" value="KAK4024610.1"/>
    <property type="molecule type" value="Genomic_DNA"/>
</dbReference>
<dbReference type="Proteomes" id="UP001234178">
    <property type="component" value="Unassembled WGS sequence"/>
</dbReference>
<comment type="caution">
    <text evidence="1">The sequence shown here is derived from an EMBL/GenBank/DDBJ whole genome shotgun (WGS) entry which is preliminary data.</text>
</comment>
<name>A0ABR0AHT4_9CRUS</name>
<evidence type="ECO:0000313" key="1">
    <source>
        <dbReference type="EMBL" id="KAK4024610.1"/>
    </source>
</evidence>
<dbReference type="PANTHER" id="PTHR33104:SF2">
    <property type="entry name" value="CXC3 LIKE CYSTEINE CLUSTER DOMAIN-CONTAINING PROTEIN"/>
    <property type="match status" value="1"/>
</dbReference>
<sequence length="305" mass="34869">MSFPSGHLQYLFEDSIIISNAKIPRYVEEINILKPQKGYDNCGNSTYKAGKENTSRHRTQDETGLASACCRHEVVLVTANLKSGENYRIVNFFHHFLWTLDLLKVSEGHEMHVEWMLLTTLLVTSTSATTSFAIMMRMIKEMSGFLSVLHGRTHTWDFQVDNNGRWRDCACASLGEDEEQEQVFTRFARYGLVTKHMSPAFRNDHLSEVVVNHNKEKDYGMDYALVKRAKKAAFKEDETLKKLVAQLSRRCLNEQDLPANSEDFKNQGKEVACEEEALVTTGKRKETILPNSYKVDLEGHFMTAA</sequence>
<keyword evidence="2" id="KW-1185">Reference proteome</keyword>
<accession>A0ABR0AHT4</accession>
<gene>
    <name evidence="1" type="ORF">OUZ56_010033</name>
</gene>
<reference evidence="1 2" key="1">
    <citation type="journal article" date="2023" name="Nucleic Acids Res.">
        <title>The hologenome of Daphnia magna reveals possible DNA methylation and microbiome-mediated evolution of the host genome.</title>
        <authorList>
            <person name="Chaturvedi A."/>
            <person name="Li X."/>
            <person name="Dhandapani V."/>
            <person name="Marshall H."/>
            <person name="Kissane S."/>
            <person name="Cuenca-Cambronero M."/>
            <person name="Asole G."/>
            <person name="Calvet F."/>
            <person name="Ruiz-Romero M."/>
            <person name="Marangio P."/>
            <person name="Guigo R."/>
            <person name="Rago D."/>
            <person name="Mirbahai L."/>
            <person name="Eastwood N."/>
            <person name="Colbourne J.K."/>
            <person name="Zhou J."/>
            <person name="Mallon E."/>
            <person name="Orsini L."/>
        </authorList>
    </citation>
    <scope>NUCLEOTIDE SEQUENCE [LARGE SCALE GENOMIC DNA]</scope>
    <source>
        <strain evidence="1">LRV0_1</strain>
    </source>
</reference>
<organism evidence="1 2">
    <name type="scientific">Daphnia magna</name>
    <dbReference type="NCBI Taxonomy" id="35525"/>
    <lineage>
        <taxon>Eukaryota</taxon>
        <taxon>Metazoa</taxon>
        <taxon>Ecdysozoa</taxon>
        <taxon>Arthropoda</taxon>
        <taxon>Crustacea</taxon>
        <taxon>Branchiopoda</taxon>
        <taxon>Diplostraca</taxon>
        <taxon>Cladocera</taxon>
        <taxon>Anomopoda</taxon>
        <taxon>Daphniidae</taxon>
        <taxon>Daphnia</taxon>
    </lineage>
</organism>